<sequence length="154" mass="16480">MALAGSRRRARCREDLQAQQGKARPGHTGTVALQAILARVARTGSRQNGSRASGSRDKGGCGWQIGNCAGEGTGSPAGRKGSLERDCLFGRFLTRETCPRNGVGAPPFKTDSLIPSVDPLRHPASAHLNVSQKIKNFLLQCDETLHMVTVRSMN</sequence>
<proteinExistence type="predicted"/>
<feature type="region of interest" description="Disordered" evidence="1">
    <location>
        <begin position="1"/>
        <end position="28"/>
    </location>
</feature>
<dbReference type="Proteomes" id="UP000541347">
    <property type="component" value="Unassembled WGS sequence"/>
</dbReference>
<organism evidence="2 3">
    <name type="scientific">Pannonibacter tanglangensis</name>
    <dbReference type="NCBI Taxonomy" id="2750084"/>
    <lineage>
        <taxon>Bacteria</taxon>
        <taxon>Pseudomonadati</taxon>
        <taxon>Pseudomonadota</taxon>
        <taxon>Alphaproteobacteria</taxon>
        <taxon>Hyphomicrobiales</taxon>
        <taxon>Stappiaceae</taxon>
        <taxon>Pannonibacter</taxon>
    </lineage>
</organism>
<feature type="compositionally biased region" description="Polar residues" evidence="1">
    <location>
        <begin position="44"/>
        <end position="53"/>
    </location>
</feature>
<dbReference type="RefSeq" id="WP_161673135.1">
    <property type="nucleotide sequence ID" value="NZ_JAABLP010000001.1"/>
</dbReference>
<accession>A0ABW9ZCR4</accession>
<keyword evidence="3" id="KW-1185">Reference proteome</keyword>
<evidence type="ECO:0000256" key="1">
    <source>
        <dbReference type="SAM" id="MobiDB-lite"/>
    </source>
</evidence>
<reference evidence="2 3" key="1">
    <citation type="submission" date="2020-01" db="EMBL/GenBank/DDBJ databases">
        <authorList>
            <person name="Peng S.Y."/>
            <person name="Li J."/>
            <person name="Wang M."/>
            <person name="Wang L."/>
            <person name="Wang C.Q."/>
            <person name="Wang J.R."/>
        </authorList>
    </citation>
    <scope>NUCLEOTIDE SEQUENCE [LARGE SCALE GENOMIC DNA]</scope>
    <source>
        <strain evidence="2 3">XCT-34</strain>
    </source>
</reference>
<evidence type="ECO:0000313" key="3">
    <source>
        <dbReference type="Proteomes" id="UP000541347"/>
    </source>
</evidence>
<feature type="compositionally biased region" description="Basic residues" evidence="1">
    <location>
        <begin position="1"/>
        <end position="11"/>
    </location>
</feature>
<gene>
    <name evidence="2" type="ORF">GWI71_01225</name>
</gene>
<feature type="region of interest" description="Disordered" evidence="1">
    <location>
        <begin position="42"/>
        <end position="62"/>
    </location>
</feature>
<name>A0ABW9ZCR4_9HYPH</name>
<comment type="caution">
    <text evidence="2">The sequence shown here is derived from an EMBL/GenBank/DDBJ whole genome shotgun (WGS) entry which is preliminary data.</text>
</comment>
<evidence type="ECO:0000313" key="2">
    <source>
        <dbReference type="EMBL" id="NBN62296.1"/>
    </source>
</evidence>
<dbReference type="EMBL" id="JAABLP010000001">
    <property type="protein sequence ID" value="NBN62296.1"/>
    <property type="molecule type" value="Genomic_DNA"/>
</dbReference>
<protein>
    <submittedName>
        <fullName evidence="2">Uncharacterized protein</fullName>
    </submittedName>
</protein>